<evidence type="ECO:0000256" key="1">
    <source>
        <dbReference type="ARBA" id="ARBA00004141"/>
    </source>
</evidence>
<dbReference type="Proteomes" id="UP000663864">
    <property type="component" value="Unassembled WGS sequence"/>
</dbReference>
<evidence type="ECO:0000256" key="6">
    <source>
        <dbReference type="ARBA" id="ARBA00023136"/>
    </source>
</evidence>
<evidence type="ECO:0000256" key="8">
    <source>
        <dbReference type="SAM" id="Phobius"/>
    </source>
</evidence>
<evidence type="ECO:0000256" key="2">
    <source>
        <dbReference type="ARBA" id="ARBA00008141"/>
    </source>
</evidence>
<dbReference type="Pfam" id="PF04923">
    <property type="entry name" value="Ninjurin"/>
    <property type="match status" value="1"/>
</dbReference>
<keyword evidence="6 8" id="KW-0472">Membrane</keyword>
<protein>
    <submittedName>
        <fullName evidence="9">Uncharacterized protein</fullName>
    </submittedName>
</protein>
<keyword evidence="5 8" id="KW-1133">Transmembrane helix</keyword>
<dbReference type="Proteomes" id="UP000663836">
    <property type="component" value="Unassembled WGS sequence"/>
</dbReference>
<comment type="caution">
    <text evidence="9">The sequence shown here is derived from an EMBL/GenBank/DDBJ whole genome shotgun (WGS) entry which is preliminary data.</text>
</comment>
<dbReference type="GO" id="GO:0016020">
    <property type="term" value="C:membrane"/>
    <property type="evidence" value="ECO:0007669"/>
    <property type="project" value="UniProtKB-SubCell"/>
</dbReference>
<feature type="region of interest" description="Disordered" evidence="7">
    <location>
        <begin position="29"/>
        <end position="71"/>
    </location>
</feature>
<accession>A0A815DW71</accession>
<dbReference type="EMBL" id="CAJOBD010000121">
    <property type="protein sequence ID" value="CAF3583724.1"/>
    <property type="molecule type" value="Genomic_DNA"/>
</dbReference>
<name>A0A815DW71_9BILA</name>
<keyword evidence="4" id="KW-0130">Cell adhesion</keyword>
<evidence type="ECO:0000256" key="7">
    <source>
        <dbReference type="SAM" id="MobiDB-lite"/>
    </source>
</evidence>
<organism evidence="9 11">
    <name type="scientific">Rotaria sordida</name>
    <dbReference type="NCBI Taxonomy" id="392033"/>
    <lineage>
        <taxon>Eukaryota</taxon>
        <taxon>Metazoa</taxon>
        <taxon>Spiralia</taxon>
        <taxon>Gnathifera</taxon>
        <taxon>Rotifera</taxon>
        <taxon>Eurotatoria</taxon>
        <taxon>Bdelloidea</taxon>
        <taxon>Philodinida</taxon>
        <taxon>Philodinidae</taxon>
        <taxon>Rotaria</taxon>
    </lineage>
</organism>
<evidence type="ECO:0000313" key="11">
    <source>
        <dbReference type="Proteomes" id="UP000663864"/>
    </source>
</evidence>
<dbReference type="GO" id="GO:0007155">
    <property type="term" value="P:cell adhesion"/>
    <property type="evidence" value="ECO:0007669"/>
    <property type="project" value="UniProtKB-KW"/>
</dbReference>
<evidence type="ECO:0000256" key="5">
    <source>
        <dbReference type="ARBA" id="ARBA00022989"/>
    </source>
</evidence>
<feature type="transmembrane region" description="Helical" evidence="8">
    <location>
        <begin position="121"/>
        <end position="146"/>
    </location>
</feature>
<feature type="transmembrane region" description="Helical" evidence="8">
    <location>
        <begin position="91"/>
        <end position="109"/>
    </location>
</feature>
<dbReference type="PANTHER" id="PTHR12316">
    <property type="entry name" value="NINJURIN-RELATED"/>
    <property type="match status" value="1"/>
</dbReference>
<evidence type="ECO:0000256" key="3">
    <source>
        <dbReference type="ARBA" id="ARBA00022692"/>
    </source>
</evidence>
<evidence type="ECO:0000256" key="4">
    <source>
        <dbReference type="ARBA" id="ARBA00022889"/>
    </source>
</evidence>
<comment type="similarity">
    <text evidence="2">Belongs to the ninjurin family.</text>
</comment>
<comment type="subcellular location">
    <subcellularLocation>
        <location evidence="1">Membrane</location>
        <topology evidence="1">Multi-pass membrane protein</topology>
    </subcellularLocation>
</comment>
<gene>
    <name evidence="10" type="ORF">JBS370_LOCUS2940</name>
    <name evidence="9" type="ORF">ZHD862_LOCUS28092</name>
</gene>
<dbReference type="InterPro" id="IPR007007">
    <property type="entry name" value="Ninjurin"/>
</dbReference>
<reference evidence="9" key="1">
    <citation type="submission" date="2021-02" db="EMBL/GenBank/DDBJ databases">
        <authorList>
            <person name="Nowell W R."/>
        </authorList>
    </citation>
    <scope>NUCLEOTIDE SEQUENCE</scope>
</reference>
<evidence type="ECO:0000313" key="10">
    <source>
        <dbReference type="EMBL" id="CAF3583724.1"/>
    </source>
</evidence>
<proteinExistence type="inferred from homology"/>
<dbReference type="EMBL" id="CAJNOT010002298">
    <property type="protein sequence ID" value="CAF1303510.1"/>
    <property type="molecule type" value="Genomic_DNA"/>
</dbReference>
<dbReference type="PANTHER" id="PTHR12316:SF17">
    <property type="entry name" value="NINJURIN C, ISOFORM D"/>
    <property type="match status" value="1"/>
</dbReference>
<dbReference type="GO" id="GO:0042246">
    <property type="term" value="P:tissue regeneration"/>
    <property type="evidence" value="ECO:0007669"/>
    <property type="project" value="InterPro"/>
</dbReference>
<evidence type="ECO:0000313" key="9">
    <source>
        <dbReference type="EMBL" id="CAF1303510.1"/>
    </source>
</evidence>
<sequence length="206" mass="23745">MASYAYRQEPSAPPMYPEVNDIRPVLPVRSELNRHPQEETLLPPRVPERMDKPTSRSPVDTGLRRDDNEGNTGVTNNDFAYNYNRYATKKTIGHFFMILALLTSNVMQLRTLILQKQHDSIWIISLVLACISILFQIGLIFILYIIAKGDIRNSQKQIQLERYNNFALIIIIFIAIINVIINIFMLTINSKSFLDTHALEILQNQN</sequence>
<feature type="transmembrane region" description="Helical" evidence="8">
    <location>
        <begin position="166"/>
        <end position="188"/>
    </location>
</feature>
<feature type="region of interest" description="Disordered" evidence="7">
    <location>
        <begin position="1"/>
        <end position="20"/>
    </location>
</feature>
<dbReference type="AlphaFoldDB" id="A0A815DW71"/>
<keyword evidence="3 8" id="KW-0812">Transmembrane</keyword>